<dbReference type="InterPro" id="IPR002109">
    <property type="entry name" value="Glutaredoxin"/>
</dbReference>
<reference evidence="9" key="1">
    <citation type="submission" date="2023-10" db="EMBL/GenBank/DDBJ databases">
        <authorList>
            <person name="Chen Y."/>
            <person name="Shah S."/>
            <person name="Dougan E. K."/>
            <person name="Thang M."/>
            <person name="Chan C."/>
        </authorList>
    </citation>
    <scope>NUCLEOTIDE SEQUENCE [LARGE SCALE GENOMIC DNA]</scope>
</reference>
<keyword evidence="10" id="KW-1185">Reference proteome</keyword>
<dbReference type="InterPro" id="IPR011767">
    <property type="entry name" value="GLR_AS"/>
</dbReference>
<dbReference type="InterPro" id="IPR002579">
    <property type="entry name" value="Met_Sox_Rdtase_MsrB_dom"/>
</dbReference>
<dbReference type="Pfam" id="PF01641">
    <property type="entry name" value="SelR"/>
    <property type="match status" value="1"/>
</dbReference>
<dbReference type="PANTHER" id="PTHR45694:SF18">
    <property type="entry name" value="GLUTAREDOXIN-1-RELATED"/>
    <property type="match status" value="1"/>
</dbReference>
<name>A0ABN9SGI3_9DINO</name>
<keyword evidence="5" id="KW-0802">TPR repeat</keyword>
<dbReference type="SUPFAM" id="SSF51316">
    <property type="entry name" value="Mss4-like"/>
    <property type="match status" value="1"/>
</dbReference>
<dbReference type="InterPro" id="IPR011057">
    <property type="entry name" value="Mss4-like_sf"/>
</dbReference>
<dbReference type="Gene3D" id="1.25.40.10">
    <property type="entry name" value="Tetratricopeptide repeat domain"/>
    <property type="match status" value="1"/>
</dbReference>
<comment type="similarity">
    <text evidence="1">Belongs to the MsrB Met sulfoxide reductase family.</text>
</comment>
<evidence type="ECO:0000256" key="3">
    <source>
        <dbReference type="ARBA" id="ARBA00023157"/>
    </source>
</evidence>
<dbReference type="Pfam" id="PF00462">
    <property type="entry name" value="Glutaredoxin"/>
    <property type="match status" value="1"/>
</dbReference>
<dbReference type="InterPro" id="IPR011990">
    <property type="entry name" value="TPR-like_helical_dom_sf"/>
</dbReference>
<dbReference type="Proteomes" id="UP001189429">
    <property type="component" value="Unassembled WGS sequence"/>
</dbReference>
<keyword evidence="4" id="KW-0676">Redox-active center</keyword>
<feature type="coiled-coil region" evidence="6">
    <location>
        <begin position="158"/>
        <end position="238"/>
    </location>
</feature>
<feature type="repeat" description="TPR" evidence="5">
    <location>
        <begin position="52"/>
        <end position="85"/>
    </location>
</feature>
<keyword evidence="3" id="KW-1015">Disulfide bond</keyword>
<evidence type="ECO:0000256" key="7">
    <source>
        <dbReference type="SAM" id="MobiDB-lite"/>
    </source>
</evidence>
<dbReference type="Gene3D" id="2.170.150.20">
    <property type="entry name" value="Peptide methionine sulfoxide reductase"/>
    <property type="match status" value="1"/>
</dbReference>
<feature type="region of interest" description="Disordered" evidence="7">
    <location>
        <begin position="773"/>
        <end position="805"/>
    </location>
</feature>
<dbReference type="InterPro" id="IPR014025">
    <property type="entry name" value="Glutaredoxin_subgr"/>
</dbReference>
<dbReference type="EMBL" id="CAUYUJ010010602">
    <property type="protein sequence ID" value="CAK0829809.1"/>
    <property type="molecule type" value="Genomic_DNA"/>
</dbReference>
<dbReference type="PROSITE" id="PS51790">
    <property type="entry name" value="MSRB"/>
    <property type="match status" value="1"/>
</dbReference>
<dbReference type="SUPFAM" id="SSF52833">
    <property type="entry name" value="Thioredoxin-like"/>
    <property type="match status" value="1"/>
</dbReference>
<protein>
    <recommendedName>
        <fullName evidence="8">MsrB domain-containing protein</fullName>
    </recommendedName>
</protein>
<gene>
    <name evidence="9" type="ORF">PCOR1329_LOCUS28633</name>
</gene>
<comment type="caution">
    <text evidence="9">The sequence shown here is derived from an EMBL/GenBank/DDBJ whole genome shotgun (WGS) entry which is preliminary data.</text>
</comment>
<sequence length="1138" mass="122592">MVGNKSTSLEVGEPAPWLLARGVSKQGYDRLSRQAYDPYQQMILDGLWDDEAIEEKAKGDEYFRNSEYRAAVACYGRALERNPDSYILAPASSMAINQIGDQVRAHLAGLFSTDASSPAAKQAKKKPQAKWLQAALGDTFAVFGGHVKERFVGIELDVASVSEQVNKQEGQIKEALNLKQTVQDLQAERRALKDARDKLDTKFHGMVAAPVAEGANEEAHIRKDMEELRKQVEQQTAKTAEVPYEMRKVCICGGLGWDTPPEALQERCWQVLDETGLQDQVETVAATLDTPGCTCEVVLRNAGTMGPARLRVRPLGKSFVANKKVWFDAKRSRAENALARMMHKSKEYLEAAAIRDRAVVNLTTRELSDALAGLRHVAVVNKNGIAVAALRLLCESRPGAVYMAFFDLASSRGEMGSLVIMGRASATGPGTIPPTAVRTIPPLPVVLAVVDNILAKRVRDVVDRCAARVLPAASMSPCLECAESRRQTLDAVHPLALVIERGMGNESQGCACQQGARECCDAPRAMRVARWFRDETGSCDEAATLVKLHACPLVVLEVGSALATLSSRVVGVRSGSRSAGAAGRTPLLDLASQRMHFWQTLGFEGAGLAYFVDNLLAAPKDPAAAVLMQDDCAEQLSRRWDLQIGGGGSREYLICKGGRDDVVSHRSWDKKEKTLGHIIDHKGGITSCYAAATAAMLRAFVGNLDQDRLLESGVGEAQVSWESHIRRGRDPQAWTPRVLRYRGAVWLSWQRLIALRGQESWLAIRRVRGPDVGMGDKRGPTPKATASLADTRSGEHKDTCHSGPMLRGARPTCQRGGHAAATLGLASHTAGGGAAAACAAGAGGARPRCPEPGARARAASALPAAAAAATCAQSGARLGRLLRGAGRVRGARRGTRARRLQRIEGLLKGGGIVVFSKTWCPFCTRAKALLQAEGASFVSVELDEMPQDEAGEVQMMLAEMTGARTVPRIFASGQCIGGCDDLVALQQSGQLADKLPSGSTVAPAAEFKLELDDNEMRRKLSPQEFYVLRQKGTEGPGTHDFNWFFPAGGHFACAACGLPLYSAGSKFKYSGDTTFPLLSNCGWPSFRQCYFSEEAGGCHIATKDECGSVEIICKRCDSHIGHVFFDALGPENPNGERH</sequence>
<keyword evidence="2" id="KW-0560">Oxidoreductase</keyword>
<feature type="domain" description="MsrB" evidence="8">
    <location>
        <begin position="1013"/>
        <end position="1138"/>
    </location>
</feature>
<evidence type="ECO:0000256" key="2">
    <source>
        <dbReference type="ARBA" id="ARBA00023002"/>
    </source>
</evidence>
<dbReference type="PRINTS" id="PR00160">
    <property type="entry name" value="GLUTAREDOXIN"/>
</dbReference>
<organism evidence="9 10">
    <name type="scientific">Prorocentrum cordatum</name>
    <dbReference type="NCBI Taxonomy" id="2364126"/>
    <lineage>
        <taxon>Eukaryota</taxon>
        <taxon>Sar</taxon>
        <taxon>Alveolata</taxon>
        <taxon>Dinophyceae</taxon>
        <taxon>Prorocentrales</taxon>
        <taxon>Prorocentraceae</taxon>
        <taxon>Prorocentrum</taxon>
    </lineage>
</organism>
<dbReference type="Gene3D" id="3.40.30.10">
    <property type="entry name" value="Glutaredoxin"/>
    <property type="match status" value="1"/>
</dbReference>
<keyword evidence="6" id="KW-0175">Coiled coil</keyword>
<evidence type="ECO:0000259" key="8">
    <source>
        <dbReference type="PROSITE" id="PS51790"/>
    </source>
</evidence>
<accession>A0ABN9SGI3</accession>
<dbReference type="PROSITE" id="PS51354">
    <property type="entry name" value="GLUTAREDOXIN_2"/>
    <property type="match status" value="1"/>
</dbReference>
<evidence type="ECO:0000256" key="5">
    <source>
        <dbReference type="PROSITE-ProRule" id="PRU00339"/>
    </source>
</evidence>
<dbReference type="PANTHER" id="PTHR45694">
    <property type="entry name" value="GLUTAREDOXIN 2"/>
    <property type="match status" value="1"/>
</dbReference>
<dbReference type="InterPro" id="IPR036249">
    <property type="entry name" value="Thioredoxin-like_sf"/>
</dbReference>
<evidence type="ECO:0000313" key="9">
    <source>
        <dbReference type="EMBL" id="CAK0829809.1"/>
    </source>
</evidence>
<dbReference type="SUPFAM" id="SSF48452">
    <property type="entry name" value="TPR-like"/>
    <property type="match status" value="1"/>
</dbReference>
<dbReference type="CDD" id="cd03419">
    <property type="entry name" value="GRX_GRXh_1_2_like"/>
    <property type="match status" value="1"/>
</dbReference>
<evidence type="ECO:0000256" key="1">
    <source>
        <dbReference type="ARBA" id="ARBA00007174"/>
    </source>
</evidence>
<dbReference type="InterPro" id="IPR019734">
    <property type="entry name" value="TPR_rpt"/>
</dbReference>
<evidence type="ECO:0000256" key="6">
    <source>
        <dbReference type="SAM" id="Coils"/>
    </source>
</evidence>
<evidence type="ECO:0000256" key="4">
    <source>
        <dbReference type="ARBA" id="ARBA00023284"/>
    </source>
</evidence>
<dbReference type="PROSITE" id="PS50005">
    <property type="entry name" value="TPR"/>
    <property type="match status" value="1"/>
</dbReference>
<evidence type="ECO:0000313" key="10">
    <source>
        <dbReference type="Proteomes" id="UP001189429"/>
    </source>
</evidence>
<proteinExistence type="inferred from homology"/>
<dbReference type="PROSITE" id="PS00195">
    <property type="entry name" value="GLUTAREDOXIN_1"/>
    <property type="match status" value="1"/>
</dbReference>